<dbReference type="Proteomes" id="UP001146670">
    <property type="component" value="Unassembled WGS sequence"/>
</dbReference>
<dbReference type="FunFam" id="3.20.20.80:FF:000064">
    <property type="entry name" value="Oligo-1,6-glucosidase"/>
    <property type="match status" value="1"/>
</dbReference>
<name>A0A9X3FNH0_9LACT</name>
<comment type="similarity">
    <text evidence="1">Belongs to the glycosyl hydrolase 13 family.</text>
</comment>
<proteinExistence type="inferred from homology"/>
<dbReference type="CDD" id="cd11333">
    <property type="entry name" value="AmyAc_SI_OligoGlu_DGase"/>
    <property type="match status" value="1"/>
</dbReference>
<evidence type="ECO:0000256" key="2">
    <source>
        <dbReference type="ARBA" id="ARBA00022801"/>
    </source>
</evidence>
<dbReference type="RefSeq" id="WP_268752766.1">
    <property type="nucleotide sequence ID" value="NZ_JAPRFR010000001.1"/>
</dbReference>
<accession>A0A9X3FNH0</accession>
<sequence length="563" mass="65185">MNLRELQDNWWKEEVIYQIYPQSFKDSNGDGIGDIQGIINELNYLHQLGITTIWISPIFSSPLIDNGYDISDYEDINPVFGTNDDLDRLIAKADELNIKIILDLVVNHSSDEHIWFKKALENKNSKYRNYYIIKESQDGTPPNNWRSIFGGSAWEPIDGEKNTYYLHTFHKKQPDLNWENDELRNEIYNMINRWLERGIAGFRIDSITFIKKDQDFNNLPSDGADNLANIKHKTRNRPGISSFLSELNEKTFKKYNVMTVGEAPGVPYSQFNDYIGKNGYFNMIFDFKPADIDVENGSEWFRESNWTYDEYINLVKISQEALQSNGWGANFIENHDQPRAVSKLIKDSNFKNDIGAKALAASYFFLRGTPFIYQGQELGMTNVEWDDISLFNDISSHDNYERALLEGFTSEQSIEFVQNRSRDNGRTPFPWTNEEYGGFSSSKPWIAMKEKYPRINTTNNTVLKFYQEMINLRQHSHYRNVLIFGEIKFISNVPNAVMAYTREDGNKVIASLTNFNSKKVEITINNTIDEIILNTHEGISIEENIISLEPMQSVLVELGGNWS</sequence>
<feature type="domain" description="Glycosyl hydrolase family 13 catalytic" evidence="4">
    <location>
        <begin position="18"/>
        <end position="426"/>
    </location>
</feature>
<gene>
    <name evidence="5" type="ORF">OW157_00905</name>
</gene>
<dbReference type="PANTHER" id="PTHR10357">
    <property type="entry name" value="ALPHA-AMYLASE FAMILY MEMBER"/>
    <property type="match status" value="1"/>
</dbReference>
<dbReference type="Gene3D" id="3.90.400.10">
    <property type="entry name" value="Oligo-1,6-glucosidase, Domain 2"/>
    <property type="match status" value="1"/>
</dbReference>
<dbReference type="GO" id="GO:0009313">
    <property type="term" value="P:oligosaccharide catabolic process"/>
    <property type="evidence" value="ECO:0007669"/>
    <property type="project" value="TreeGrafter"/>
</dbReference>
<comment type="caution">
    <text evidence="5">The sequence shown here is derived from an EMBL/GenBank/DDBJ whole genome shotgun (WGS) entry which is preliminary data.</text>
</comment>
<organism evidence="5 6">
    <name type="scientific">Aerococcus kribbianus</name>
    <dbReference type="NCBI Taxonomy" id="2999064"/>
    <lineage>
        <taxon>Bacteria</taxon>
        <taxon>Bacillati</taxon>
        <taxon>Bacillota</taxon>
        <taxon>Bacilli</taxon>
        <taxon>Lactobacillales</taxon>
        <taxon>Aerococcaceae</taxon>
        <taxon>Aerococcus</taxon>
    </lineage>
</organism>
<dbReference type="InterPro" id="IPR006047">
    <property type="entry name" value="GH13_cat_dom"/>
</dbReference>
<dbReference type="InterPro" id="IPR013780">
    <property type="entry name" value="Glyco_hydro_b"/>
</dbReference>
<evidence type="ECO:0000259" key="4">
    <source>
        <dbReference type="SMART" id="SM00642"/>
    </source>
</evidence>
<dbReference type="PANTHER" id="PTHR10357:SF179">
    <property type="entry name" value="NEUTRAL AND BASIC AMINO ACID TRANSPORT PROTEIN RBAT"/>
    <property type="match status" value="1"/>
</dbReference>
<dbReference type="FunFam" id="3.90.400.10:FF:000002">
    <property type="entry name" value="Sucrose isomerase"/>
    <property type="match status" value="1"/>
</dbReference>
<keyword evidence="2" id="KW-0378">Hydrolase</keyword>
<dbReference type="Gene3D" id="2.60.40.1180">
    <property type="entry name" value="Golgi alpha-mannosidase II"/>
    <property type="match status" value="1"/>
</dbReference>
<dbReference type="InterPro" id="IPR017853">
    <property type="entry name" value="GH"/>
</dbReference>
<evidence type="ECO:0000313" key="6">
    <source>
        <dbReference type="Proteomes" id="UP001146670"/>
    </source>
</evidence>
<evidence type="ECO:0000313" key="5">
    <source>
        <dbReference type="EMBL" id="MCZ0725124.1"/>
    </source>
</evidence>
<keyword evidence="6" id="KW-1185">Reference proteome</keyword>
<dbReference type="GO" id="GO:0004556">
    <property type="term" value="F:alpha-amylase activity"/>
    <property type="evidence" value="ECO:0007669"/>
    <property type="project" value="TreeGrafter"/>
</dbReference>
<dbReference type="SMART" id="SM00642">
    <property type="entry name" value="Aamy"/>
    <property type="match status" value="1"/>
</dbReference>
<dbReference type="AlphaFoldDB" id="A0A9X3FNH0"/>
<reference evidence="5" key="1">
    <citation type="submission" date="2022-12" db="EMBL/GenBank/DDBJ databases">
        <title>Description and comparative metabolic analysis of Aerococcus sp. nov., isolated from the feces of a pig.</title>
        <authorList>
            <person name="Chang Y.-H."/>
        </authorList>
    </citation>
    <scope>NUCLEOTIDE SEQUENCE</scope>
    <source>
        <strain evidence="5">YH-aer222</strain>
    </source>
</reference>
<dbReference type="Pfam" id="PF00128">
    <property type="entry name" value="Alpha-amylase"/>
    <property type="match status" value="1"/>
</dbReference>
<evidence type="ECO:0000256" key="3">
    <source>
        <dbReference type="ARBA" id="ARBA00023295"/>
    </source>
</evidence>
<dbReference type="EMBL" id="JAPRFR010000001">
    <property type="protein sequence ID" value="MCZ0725124.1"/>
    <property type="molecule type" value="Genomic_DNA"/>
</dbReference>
<dbReference type="InterPro" id="IPR045857">
    <property type="entry name" value="O16G_dom_2"/>
</dbReference>
<dbReference type="SUPFAM" id="SSF51011">
    <property type="entry name" value="Glycosyl hydrolase domain"/>
    <property type="match status" value="1"/>
</dbReference>
<dbReference type="Gene3D" id="3.20.20.80">
    <property type="entry name" value="Glycosidases"/>
    <property type="match status" value="1"/>
</dbReference>
<protein>
    <submittedName>
        <fullName evidence="5">Alpha-glucosidase</fullName>
    </submittedName>
</protein>
<dbReference type="SUPFAM" id="SSF51445">
    <property type="entry name" value="(Trans)glycosidases"/>
    <property type="match status" value="1"/>
</dbReference>
<keyword evidence="3" id="KW-0326">Glycosidase</keyword>
<evidence type="ECO:0000256" key="1">
    <source>
        <dbReference type="ARBA" id="ARBA00008061"/>
    </source>
</evidence>